<reference evidence="3" key="2">
    <citation type="journal article" date="2021" name="PeerJ">
        <title>Extensive microbial diversity within the chicken gut microbiome revealed by metagenomics and culture.</title>
        <authorList>
            <person name="Gilroy R."/>
            <person name="Ravi A."/>
            <person name="Getino M."/>
            <person name="Pursley I."/>
            <person name="Horton D.L."/>
            <person name="Alikhan N.F."/>
            <person name="Baker D."/>
            <person name="Gharbi K."/>
            <person name="Hall N."/>
            <person name="Watson M."/>
            <person name="Adriaenssens E.M."/>
            <person name="Foster-Nyarko E."/>
            <person name="Jarju S."/>
            <person name="Secka A."/>
            <person name="Antonio M."/>
            <person name="Oren A."/>
            <person name="Chaudhuri R.R."/>
            <person name="La Ragione R."/>
            <person name="Hildebrand F."/>
            <person name="Pallen M.J."/>
        </authorList>
    </citation>
    <scope>NUCLEOTIDE SEQUENCE</scope>
    <source>
        <strain evidence="3">CHK181-108</strain>
    </source>
</reference>
<feature type="region of interest" description="Disordered" evidence="1">
    <location>
        <begin position="1"/>
        <end position="24"/>
    </location>
</feature>
<dbReference type="Proteomes" id="UP000824165">
    <property type="component" value="Unassembled WGS sequence"/>
</dbReference>
<accession>A0A9D1H1V4</accession>
<dbReference type="InterPro" id="IPR027417">
    <property type="entry name" value="P-loop_NTPase"/>
</dbReference>
<dbReference type="Gene3D" id="3.40.50.300">
    <property type="entry name" value="P-loop containing nucleotide triphosphate hydrolases"/>
    <property type="match status" value="1"/>
</dbReference>
<reference evidence="3" key="1">
    <citation type="submission" date="2020-10" db="EMBL/GenBank/DDBJ databases">
        <authorList>
            <person name="Gilroy R."/>
        </authorList>
    </citation>
    <scope>NUCLEOTIDE SEQUENCE</scope>
    <source>
        <strain evidence="3">CHK181-108</strain>
    </source>
</reference>
<feature type="domain" description="AAA+ ATPase" evidence="2">
    <location>
        <begin position="182"/>
        <end position="311"/>
    </location>
</feature>
<dbReference type="GO" id="GO:0006260">
    <property type="term" value="P:DNA replication"/>
    <property type="evidence" value="ECO:0007669"/>
    <property type="project" value="TreeGrafter"/>
</dbReference>
<dbReference type="InterPro" id="IPR002611">
    <property type="entry name" value="IstB_ATP-bd"/>
</dbReference>
<evidence type="ECO:0000259" key="2">
    <source>
        <dbReference type="SMART" id="SM00382"/>
    </source>
</evidence>
<proteinExistence type="predicted"/>
<comment type="caution">
    <text evidence="3">The sequence shown here is derived from an EMBL/GenBank/DDBJ whole genome shotgun (WGS) entry which is preliminary data.</text>
</comment>
<keyword evidence="3" id="KW-0067">ATP-binding</keyword>
<dbReference type="PANTHER" id="PTHR30050">
    <property type="entry name" value="CHROMOSOMAL REPLICATION INITIATOR PROTEIN DNAA"/>
    <property type="match status" value="1"/>
</dbReference>
<sequence>MSEARERVRERYREKRERAQRRRDRRVEEVYELIPRLREINREVNRFGFDSIQRMRAEPMRRKEIQKELDEKFKELERETDELLDKHGIERDFKKCRYECMECEDTGYTQDGRMCRCFKQSIADEEYNSSNINVLLKKCSFDKFRLDYYPDEITDKHKESPRRNMERIYNRTVKFCEDFAVSEKSLMFTGPTGLGKTFLSCAAVGRLISDGYFVVYVRATKLFTIFEDNKFGRLGDRKVIDDLYGCDLLVIDDLGAEADSRFNLSYLFDIIDDRTSRGKKMIINTNLNLPDLERRYSARFTSRLVEHFQIFFLYGEDIRFKMI</sequence>
<organism evidence="3 4">
    <name type="scientific">Candidatus Ornithomonoglobus intestinigallinarum</name>
    <dbReference type="NCBI Taxonomy" id="2840894"/>
    <lineage>
        <taxon>Bacteria</taxon>
        <taxon>Bacillati</taxon>
        <taxon>Bacillota</taxon>
        <taxon>Clostridia</taxon>
        <taxon>Candidatus Ornithomonoglobus</taxon>
    </lineage>
</organism>
<feature type="compositionally biased region" description="Basic and acidic residues" evidence="1">
    <location>
        <begin position="1"/>
        <end position="17"/>
    </location>
</feature>
<dbReference type="SUPFAM" id="SSF52540">
    <property type="entry name" value="P-loop containing nucleoside triphosphate hydrolases"/>
    <property type="match status" value="1"/>
</dbReference>
<gene>
    <name evidence="3" type="ORF">IAA60_03650</name>
</gene>
<dbReference type="PANTHER" id="PTHR30050:SF4">
    <property type="entry name" value="ATP-BINDING PROTEIN RV3427C IN INSERTION SEQUENCE-RELATED"/>
    <property type="match status" value="1"/>
</dbReference>
<protein>
    <submittedName>
        <fullName evidence="3">ATP-binding protein</fullName>
    </submittedName>
</protein>
<evidence type="ECO:0000256" key="1">
    <source>
        <dbReference type="SAM" id="MobiDB-lite"/>
    </source>
</evidence>
<dbReference type="InterPro" id="IPR003593">
    <property type="entry name" value="AAA+_ATPase"/>
</dbReference>
<dbReference type="GO" id="GO:0005524">
    <property type="term" value="F:ATP binding"/>
    <property type="evidence" value="ECO:0007669"/>
    <property type="project" value="UniProtKB-KW"/>
</dbReference>
<dbReference type="NCBIfam" id="NF005304">
    <property type="entry name" value="PRK06835.1"/>
    <property type="match status" value="1"/>
</dbReference>
<name>A0A9D1H1V4_9FIRM</name>
<dbReference type="Pfam" id="PF01695">
    <property type="entry name" value="IstB_IS21"/>
    <property type="match status" value="1"/>
</dbReference>
<dbReference type="AlphaFoldDB" id="A0A9D1H1V4"/>
<evidence type="ECO:0000313" key="4">
    <source>
        <dbReference type="Proteomes" id="UP000824165"/>
    </source>
</evidence>
<dbReference type="SMART" id="SM00382">
    <property type="entry name" value="AAA"/>
    <property type="match status" value="1"/>
</dbReference>
<dbReference type="CDD" id="cd00009">
    <property type="entry name" value="AAA"/>
    <property type="match status" value="1"/>
</dbReference>
<evidence type="ECO:0000313" key="3">
    <source>
        <dbReference type="EMBL" id="HIT84985.1"/>
    </source>
</evidence>
<dbReference type="EMBL" id="DVLU01000030">
    <property type="protein sequence ID" value="HIT84985.1"/>
    <property type="molecule type" value="Genomic_DNA"/>
</dbReference>
<keyword evidence="3" id="KW-0547">Nucleotide-binding</keyword>